<name>A0A6C0CPK8_9ZZZZ</name>
<keyword evidence="1" id="KW-0175">Coiled coil</keyword>
<keyword evidence="3" id="KW-1133">Transmembrane helix</keyword>
<evidence type="ECO:0000256" key="1">
    <source>
        <dbReference type="SAM" id="Coils"/>
    </source>
</evidence>
<organism evidence="4">
    <name type="scientific">viral metagenome</name>
    <dbReference type="NCBI Taxonomy" id="1070528"/>
    <lineage>
        <taxon>unclassified sequences</taxon>
        <taxon>metagenomes</taxon>
        <taxon>organismal metagenomes</taxon>
    </lineage>
</organism>
<protein>
    <submittedName>
        <fullName evidence="4">Uncharacterized protein</fullName>
    </submittedName>
</protein>
<keyword evidence="3" id="KW-0812">Transmembrane</keyword>
<dbReference type="EMBL" id="MN739469">
    <property type="protein sequence ID" value="QHT06538.1"/>
    <property type="molecule type" value="Genomic_DNA"/>
</dbReference>
<keyword evidence="3" id="KW-0472">Membrane</keyword>
<reference evidence="4" key="1">
    <citation type="journal article" date="2020" name="Nature">
        <title>Giant virus diversity and host interactions through global metagenomics.</title>
        <authorList>
            <person name="Schulz F."/>
            <person name="Roux S."/>
            <person name="Paez-Espino D."/>
            <person name="Jungbluth S."/>
            <person name="Walsh D.A."/>
            <person name="Denef V.J."/>
            <person name="McMahon K.D."/>
            <person name="Konstantinidis K.T."/>
            <person name="Eloe-Fadrosh E.A."/>
            <person name="Kyrpides N.C."/>
            <person name="Woyke T."/>
        </authorList>
    </citation>
    <scope>NUCLEOTIDE SEQUENCE</scope>
    <source>
        <strain evidence="4">GVMAG-M-3300021425-30</strain>
    </source>
</reference>
<evidence type="ECO:0000313" key="4">
    <source>
        <dbReference type="EMBL" id="QHT06538.1"/>
    </source>
</evidence>
<accession>A0A6C0CPK8</accession>
<feature type="coiled-coil region" evidence="1">
    <location>
        <begin position="251"/>
        <end position="278"/>
    </location>
</feature>
<evidence type="ECO:0000256" key="3">
    <source>
        <dbReference type="SAM" id="Phobius"/>
    </source>
</evidence>
<proteinExistence type="predicted"/>
<feature type="transmembrane region" description="Helical" evidence="3">
    <location>
        <begin position="66"/>
        <end position="86"/>
    </location>
</feature>
<evidence type="ECO:0000256" key="2">
    <source>
        <dbReference type="SAM" id="MobiDB-lite"/>
    </source>
</evidence>
<feature type="transmembrane region" description="Helical" evidence="3">
    <location>
        <begin position="98"/>
        <end position="120"/>
    </location>
</feature>
<dbReference type="AlphaFoldDB" id="A0A6C0CPK8"/>
<sequence>MADIELKEADSQNITFGAVENLELPSTAPVHVDWTSDHEQILVEWADKAMCYRWLHSKAHQSFAKANAWFTIPVIIMSTTTGTANFAQERLPQEYRGYFSMGVGAVNIFAGILTTIAQFLKISELNEAHRVASIAWDKFYRNTKVELAKSPIERIPVMQMLKHSKEEFDRLMETSPSISDKIITAFKETFSEPAKKIKGQVEGELSARQKAYMDLVKPEICDTIESTANIVYKPKANEFGANKTTMTAMALAKKAVELKKKQDKIENIINRFQKQRSRMPSNQEIVDELDGEIALEFVEGYVKQFLPSKTETDEIPARSSNTFLPTNEDNV</sequence>
<dbReference type="NCBIfam" id="NF033632">
    <property type="entry name" value="SLATT_4"/>
    <property type="match status" value="1"/>
</dbReference>
<feature type="region of interest" description="Disordered" evidence="2">
    <location>
        <begin position="311"/>
        <end position="331"/>
    </location>
</feature>
<feature type="compositionally biased region" description="Polar residues" evidence="2">
    <location>
        <begin position="318"/>
        <end position="331"/>
    </location>
</feature>